<dbReference type="AlphaFoldDB" id="A0A438BMV1"/>
<dbReference type="Proteomes" id="UP000288805">
    <property type="component" value="Unassembled WGS sequence"/>
</dbReference>
<keyword evidence="1" id="KW-0812">Transmembrane</keyword>
<name>A0A438BMV1_VITVI</name>
<evidence type="ECO:0000256" key="1">
    <source>
        <dbReference type="SAM" id="Phobius"/>
    </source>
</evidence>
<reference evidence="2 3" key="1">
    <citation type="journal article" date="2018" name="PLoS Genet.">
        <title>Population sequencing reveals clonal diversity and ancestral inbreeding in the grapevine cultivar Chardonnay.</title>
        <authorList>
            <person name="Roach M.J."/>
            <person name="Johnson D.L."/>
            <person name="Bohlmann J."/>
            <person name="van Vuuren H.J."/>
            <person name="Jones S.J."/>
            <person name="Pretorius I.S."/>
            <person name="Schmidt S.A."/>
            <person name="Borneman A.R."/>
        </authorList>
    </citation>
    <scope>NUCLEOTIDE SEQUENCE [LARGE SCALE GENOMIC DNA]</scope>
    <source>
        <strain evidence="3">cv. Chardonnay</strain>
        <tissue evidence="2">Leaf</tissue>
    </source>
</reference>
<organism evidence="2 3">
    <name type="scientific">Vitis vinifera</name>
    <name type="common">Grape</name>
    <dbReference type="NCBI Taxonomy" id="29760"/>
    <lineage>
        <taxon>Eukaryota</taxon>
        <taxon>Viridiplantae</taxon>
        <taxon>Streptophyta</taxon>
        <taxon>Embryophyta</taxon>
        <taxon>Tracheophyta</taxon>
        <taxon>Spermatophyta</taxon>
        <taxon>Magnoliopsida</taxon>
        <taxon>eudicotyledons</taxon>
        <taxon>Gunneridae</taxon>
        <taxon>Pentapetalae</taxon>
        <taxon>rosids</taxon>
        <taxon>Vitales</taxon>
        <taxon>Vitaceae</taxon>
        <taxon>Viteae</taxon>
        <taxon>Vitis</taxon>
    </lineage>
</organism>
<sequence length="68" mass="7997">MKSSWRKQELTLLILYVVLFYAVIIRRSLQIFHDYYHKVLGLRPGWVADWLSEKSPGNDPFSGNMIAK</sequence>
<feature type="transmembrane region" description="Helical" evidence="1">
    <location>
        <begin position="12"/>
        <end position="29"/>
    </location>
</feature>
<proteinExistence type="predicted"/>
<gene>
    <name evidence="2" type="ORF">CK203_084275</name>
</gene>
<accession>A0A438BMV1</accession>
<evidence type="ECO:0000313" key="3">
    <source>
        <dbReference type="Proteomes" id="UP000288805"/>
    </source>
</evidence>
<keyword evidence="1" id="KW-1133">Transmembrane helix</keyword>
<comment type="caution">
    <text evidence="2">The sequence shown here is derived from an EMBL/GenBank/DDBJ whole genome shotgun (WGS) entry which is preliminary data.</text>
</comment>
<protein>
    <submittedName>
        <fullName evidence="2">Uncharacterized protein</fullName>
    </submittedName>
</protein>
<dbReference type="EMBL" id="QGNW01002718">
    <property type="protein sequence ID" value="RVW12210.1"/>
    <property type="molecule type" value="Genomic_DNA"/>
</dbReference>
<keyword evidence="1" id="KW-0472">Membrane</keyword>
<evidence type="ECO:0000313" key="2">
    <source>
        <dbReference type="EMBL" id="RVW12210.1"/>
    </source>
</evidence>